<feature type="short sequence motif" description="HXTX 1" evidence="2">
    <location>
        <begin position="43"/>
        <end position="46"/>
    </location>
</feature>
<dbReference type="PANTHER" id="PTHR35561">
    <property type="entry name" value="RNA 2',3'-CYCLIC PHOSPHODIESTERASE"/>
    <property type="match status" value="1"/>
</dbReference>
<dbReference type="InterPro" id="IPR004175">
    <property type="entry name" value="RNA_CPDase"/>
</dbReference>
<evidence type="ECO:0000313" key="5">
    <source>
        <dbReference type="Proteomes" id="UP000001968"/>
    </source>
</evidence>
<proteinExistence type="inferred from homology"/>
<dbReference type="InterPro" id="IPR009097">
    <property type="entry name" value="Cyclic_Pdiesterase"/>
</dbReference>
<feature type="domain" description="Phosphoesterase HXTX" evidence="3">
    <location>
        <begin position="12"/>
        <end position="94"/>
    </location>
</feature>
<dbReference type="KEGG" id="swo:Swol_1256"/>
<organism evidence="4 5">
    <name type="scientific">Syntrophomonas wolfei subsp. wolfei (strain DSM 2245B / Goettingen)</name>
    <dbReference type="NCBI Taxonomy" id="335541"/>
    <lineage>
        <taxon>Bacteria</taxon>
        <taxon>Bacillati</taxon>
        <taxon>Bacillota</taxon>
        <taxon>Clostridia</taxon>
        <taxon>Eubacteriales</taxon>
        <taxon>Syntrophomonadaceae</taxon>
        <taxon>Syntrophomonas</taxon>
    </lineage>
</organism>
<dbReference type="STRING" id="335541.Swol_1256"/>
<evidence type="ECO:0000313" key="4">
    <source>
        <dbReference type="EMBL" id="ABI68565.1"/>
    </source>
</evidence>
<dbReference type="RefSeq" id="WP_011640667.1">
    <property type="nucleotide sequence ID" value="NC_008346.1"/>
</dbReference>
<dbReference type="OrthoDB" id="9789350at2"/>
<dbReference type="EMBL" id="CP000448">
    <property type="protein sequence ID" value="ABI68565.1"/>
    <property type="molecule type" value="Genomic_DNA"/>
</dbReference>
<reference evidence="5" key="1">
    <citation type="journal article" date="2010" name="Environ. Microbiol.">
        <title>The genome of Syntrophomonas wolfei: new insights into syntrophic metabolism and biohydrogen production.</title>
        <authorList>
            <person name="Sieber J.R."/>
            <person name="Sims D.R."/>
            <person name="Han C."/>
            <person name="Kim E."/>
            <person name="Lykidis A."/>
            <person name="Lapidus A.L."/>
            <person name="McDonnald E."/>
            <person name="Rohlin L."/>
            <person name="Culley D.E."/>
            <person name="Gunsalus R."/>
            <person name="McInerney M.J."/>
        </authorList>
    </citation>
    <scope>NUCLEOTIDE SEQUENCE [LARGE SCALE GENOMIC DNA]</scope>
    <source>
        <strain evidence="5">DSM 2245B / Goettingen</strain>
    </source>
</reference>
<dbReference type="Pfam" id="PF02834">
    <property type="entry name" value="LigT_PEase"/>
    <property type="match status" value="2"/>
</dbReference>
<feature type="active site" description="Proton donor" evidence="2">
    <location>
        <position position="43"/>
    </location>
</feature>
<comment type="function">
    <text evidence="2">Hydrolyzes RNA 2',3'-cyclic phosphodiester to an RNA 2'-phosphomonoester.</text>
</comment>
<keyword evidence="5" id="KW-1185">Reference proteome</keyword>
<dbReference type="InterPro" id="IPR014051">
    <property type="entry name" value="Phosphoesterase_HXTX"/>
</dbReference>
<dbReference type="AlphaFoldDB" id="Q0AXI9"/>
<accession>Q0AXI9</accession>
<evidence type="ECO:0000256" key="2">
    <source>
        <dbReference type="HAMAP-Rule" id="MF_01940"/>
    </source>
</evidence>
<evidence type="ECO:0000256" key="1">
    <source>
        <dbReference type="ARBA" id="ARBA00022801"/>
    </source>
</evidence>
<dbReference type="HAMAP" id="MF_01940">
    <property type="entry name" value="RNA_CPDase"/>
    <property type="match status" value="1"/>
</dbReference>
<keyword evidence="1 2" id="KW-0378">Hydrolase</keyword>
<dbReference type="eggNOG" id="COG1514">
    <property type="taxonomic scope" value="Bacteria"/>
</dbReference>
<comment type="catalytic activity">
    <reaction evidence="2">
        <text>a 3'-end 2',3'-cyclophospho-ribonucleotide-RNA + H2O = a 3'-end 2'-phospho-ribonucleotide-RNA + H(+)</text>
        <dbReference type="Rhea" id="RHEA:11828"/>
        <dbReference type="Rhea" id="RHEA-COMP:10464"/>
        <dbReference type="Rhea" id="RHEA-COMP:17353"/>
        <dbReference type="ChEBI" id="CHEBI:15377"/>
        <dbReference type="ChEBI" id="CHEBI:15378"/>
        <dbReference type="ChEBI" id="CHEBI:83064"/>
        <dbReference type="ChEBI" id="CHEBI:173113"/>
        <dbReference type="EC" id="3.1.4.58"/>
    </reaction>
</comment>
<dbReference type="HOGENOM" id="CLU_081251_3_2_9"/>
<protein>
    <recommendedName>
        <fullName evidence="2">RNA 2',3'-cyclic phosphodiesterase</fullName>
        <shortName evidence="2">RNA 2',3'-CPDase</shortName>
        <ecNumber evidence="2">3.1.4.58</ecNumber>
    </recommendedName>
</protein>
<dbReference type="NCBIfam" id="TIGR02258">
    <property type="entry name" value="2_5_ligase"/>
    <property type="match status" value="1"/>
</dbReference>
<feature type="domain" description="Phosphoesterase HXTX" evidence="3">
    <location>
        <begin position="101"/>
        <end position="180"/>
    </location>
</feature>
<dbReference type="SUPFAM" id="SSF55144">
    <property type="entry name" value="LigT-like"/>
    <property type="match status" value="1"/>
</dbReference>
<comment type="similarity">
    <text evidence="2">Belongs to the 2H phosphoesterase superfamily. ThpR family.</text>
</comment>
<dbReference type="EC" id="3.1.4.58" evidence="2"/>
<feature type="active site" description="Proton acceptor" evidence="2">
    <location>
        <position position="130"/>
    </location>
</feature>
<dbReference type="Gene3D" id="3.90.1140.10">
    <property type="entry name" value="Cyclic phosphodiesterase"/>
    <property type="match status" value="1"/>
</dbReference>
<dbReference type="GO" id="GO:0008664">
    <property type="term" value="F:RNA 2',3'-cyclic 3'-phosphodiesterase activity"/>
    <property type="evidence" value="ECO:0007669"/>
    <property type="project" value="UniProtKB-EC"/>
</dbReference>
<evidence type="ECO:0000259" key="3">
    <source>
        <dbReference type="Pfam" id="PF02834"/>
    </source>
</evidence>
<name>Q0AXI9_SYNWW</name>
<dbReference type="GO" id="GO:0004113">
    <property type="term" value="F:2',3'-cyclic-nucleotide 3'-phosphodiesterase activity"/>
    <property type="evidence" value="ECO:0007669"/>
    <property type="project" value="InterPro"/>
</dbReference>
<dbReference type="PANTHER" id="PTHR35561:SF1">
    <property type="entry name" value="RNA 2',3'-CYCLIC PHOSPHODIESTERASE"/>
    <property type="match status" value="1"/>
</dbReference>
<gene>
    <name evidence="4" type="ordered locus">Swol_1256</name>
</gene>
<dbReference type="Proteomes" id="UP000001968">
    <property type="component" value="Chromosome"/>
</dbReference>
<feature type="short sequence motif" description="HXTX 2" evidence="2">
    <location>
        <begin position="130"/>
        <end position="133"/>
    </location>
</feature>
<sequence length="190" mass="21970">MIILRAFLAITVPDYLKDYAISLKKQLASIATDVKWVERENYHLTLKFLGEINRELTEKIKKDMESVADSCPPLQLEVNKLGVFPNHRRPRVIWLGIEGEMEKLNFLGERVDAHLYTLGGFAAEKKRSFHLTLGRIRSENNKEALLQQLDLINKKVDKISFPVHEFHLMESQLSSRGPTYLLHKSFILRG</sequence>